<keyword evidence="3" id="KW-1185">Reference proteome</keyword>
<gene>
    <name evidence="2" type="ORF">H4K34_14645</name>
</gene>
<dbReference type="KEGG" id="chyd:H4K34_14645"/>
<dbReference type="EMBL" id="CP060139">
    <property type="protein sequence ID" value="QNR23604.1"/>
    <property type="molecule type" value="Genomic_DNA"/>
</dbReference>
<accession>A0A7H0VD06</accession>
<dbReference type="RefSeq" id="WP_210758137.1">
    <property type="nucleotide sequence ID" value="NZ_CP060139.1"/>
</dbReference>
<dbReference type="InterPro" id="IPR021533">
    <property type="entry name" value="PepSY-like"/>
</dbReference>
<evidence type="ECO:0000259" key="1">
    <source>
        <dbReference type="Pfam" id="PF11396"/>
    </source>
</evidence>
<organism evidence="2 3">
    <name type="scientific">Croceimicrobium hydrocarbonivorans</name>
    <dbReference type="NCBI Taxonomy" id="2761580"/>
    <lineage>
        <taxon>Bacteria</taxon>
        <taxon>Pseudomonadati</taxon>
        <taxon>Bacteroidota</taxon>
        <taxon>Flavobacteriia</taxon>
        <taxon>Flavobacteriales</taxon>
        <taxon>Owenweeksiaceae</taxon>
        <taxon>Croceimicrobium</taxon>
    </lineage>
</organism>
<reference evidence="2 3" key="1">
    <citation type="submission" date="2020-08" db="EMBL/GenBank/DDBJ databases">
        <title>Croceimicrobium hydrocarbonivorans gen. nov., sp. nov., a novel marine bacterium isolated from a bacterial consortium that degrades polyethylene terephthalate.</title>
        <authorList>
            <person name="Liu R."/>
        </authorList>
    </citation>
    <scope>NUCLEOTIDE SEQUENCE [LARGE SCALE GENOMIC DNA]</scope>
    <source>
        <strain evidence="2 3">A20-9</strain>
    </source>
</reference>
<proteinExistence type="predicted"/>
<dbReference type="SUPFAM" id="SSF160574">
    <property type="entry name" value="BT0923-like"/>
    <property type="match status" value="1"/>
</dbReference>
<dbReference type="AlphaFoldDB" id="A0A7H0VD06"/>
<protein>
    <submittedName>
        <fullName evidence="2">PepSY-like domain-containing protein</fullName>
    </submittedName>
</protein>
<dbReference type="Pfam" id="PF11396">
    <property type="entry name" value="PepSY_like"/>
    <property type="match status" value="1"/>
</dbReference>
<evidence type="ECO:0000313" key="2">
    <source>
        <dbReference type="EMBL" id="QNR23604.1"/>
    </source>
</evidence>
<evidence type="ECO:0000313" key="3">
    <source>
        <dbReference type="Proteomes" id="UP000516305"/>
    </source>
</evidence>
<dbReference type="Proteomes" id="UP000516305">
    <property type="component" value="Chromosome"/>
</dbReference>
<sequence>MKKVILSTAFLMGTVVFGYGQKSDSMKVPDAVQSAFKIKFPEATKVEWEKESTDEWEAEFKWNGKEYSANFKSDGQWLETEYEIKKSEVPKSILAHLDAAYSDYDLEEVERVETADGWAYEIEIEVNDEEWEVLVNEKGIIKQSQESEEEDDD</sequence>
<dbReference type="Gene3D" id="3.10.450.360">
    <property type="match status" value="1"/>
</dbReference>
<feature type="domain" description="Putative beta-lactamase-inhibitor-like PepSY-like" evidence="1">
    <location>
        <begin position="57"/>
        <end position="142"/>
    </location>
</feature>
<name>A0A7H0VD06_9FLAO</name>